<evidence type="ECO:0000313" key="4">
    <source>
        <dbReference type="Proteomes" id="UP000016412"/>
    </source>
</evidence>
<gene>
    <name evidence="3" type="ORF">HMPREF0860_1613</name>
    <name evidence="2" type="ORF">HMPREF1325_1349</name>
</gene>
<dbReference type="EMBL" id="AUZJ01000005">
    <property type="protein sequence ID" value="ERF61718.1"/>
    <property type="molecule type" value="Genomic_DNA"/>
</dbReference>
<sequence length="348" mass="36362">MATTTIQEIYNKAPAASAGDDDILLIAQNEATKGVKLKDATAGRAKKATDAEYAAHLGAAGAPLSVGTEKTPVYINKNGIPKVCSAVAAATADAATYAQKIGTPQAHPAIGNTSTPIFINSDGIATACSEIHATIANAGSAGIPVYTQGNTVRECANFGVCTTATNTMAKAVTIAGFVRKAGAHIYVKFANDGGGVRGTYNLTLNVHNGTGYTGAAPVYVGKFQCGIGAISGGCTYEMLFDGERYAILNSDIVAQEASETASYIKHGNGLIKQWGVTKNSDLNTPIYYPIAFTAIPRLICGQHSGVYSEVSVPHYTAGWVVEKNRFFVLGKYNSSYPNGYVDWFAIGF</sequence>
<dbReference type="EMBL" id="AVQI01000002">
    <property type="protein sequence ID" value="ERK05102.1"/>
    <property type="molecule type" value="Genomic_DNA"/>
</dbReference>
<protein>
    <recommendedName>
        <fullName evidence="1">Putative tail fiber protein gp53-like C-terminal domain-containing protein</fullName>
    </recommendedName>
</protein>
<dbReference type="Proteomes" id="UP000016412">
    <property type="component" value="Unassembled WGS sequence"/>
</dbReference>
<accession>U1FPC2</accession>
<evidence type="ECO:0000313" key="3">
    <source>
        <dbReference type="EMBL" id="ERK05102.1"/>
    </source>
</evidence>
<evidence type="ECO:0000313" key="5">
    <source>
        <dbReference type="Proteomes" id="UP000016646"/>
    </source>
</evidence>
<dbReference type="AlphaFoldDB" id="U1FPC2"/>
<reference evidence="4 5" key="1">
    <citation type="submission" date="2013-08" db="EMBL/GenBank/DDBJ databases">
        <authorList>
            <person name="Durkin A.S."/>
            <person name="Haft D.R."/>
            <person name="McCorrison J."/>
            <person name="Torralba M."/>
            <person name="Gillis M."/>
            <person name="Haft D.H."/>
            <person name="Methe B."/>
            <person name="Sutton G."/>
            <person name="Nelson K.E."/>
        </authorList>
    </citation>
    <scope>NUCLEOTIDE SEQUENCE [LARGE SCALE GENOMIC DNA]</scope>
    <source>
        <strain evidence="3 5">ATCC 35536</strain>
        <strain evidence="2 4">VPI DR56BR1116</strain>
    </source>
</reference>
<dbReference type="PATRIC" id="fig|1125725.3.peg.232"/>
<organism evidence="2 4">
    <name type="scientific">Treponema socranskii subsp. socranskii VPI DR56BR1116 = ATCC 35536</name>
    <dbReference type="NCBI Taxonomy" id="1125725"/>
    <lineage>
        <taxon>Bacteria</taxon>
        <taxon>Pseudomonadati</taxon>
        <taxon>Spirochaetota</taxon>
        <taxon>Spirochaetia</taxon>
        <taxon>Spirochaetales</taxon>
        <taxon>Treponemataceae</taxon>
        <taxon>Treponema</taxon>
    </lineage>
</organism>
<feature type="domain" description="Putative tail fiber protein gp53-like C-terminal" evidence="1">
    <location>
        <begin position="267"/>
        <end position="347"/>
    </location>
</feature>
<dbReference type="RefSeq" id="WP_021329265.1">
    <property type="nucleotide sequence ID" value="NZ_AUZJ01000005.1"/>
</dbReference>
<comment type="caution">
    <text evidence="2">The sequence shown here is derived from an EMBL/GenBank/DDBJ whole genome shotgun (WGS) entry which is preliminary data.</text>
</comment>
<proteinExistence type="predicted"/>
<dbReference type="InterPro" id="IPR054075">
    <property type="entry name" value="Gp53-like_C"/>
</dbReference>
<evidence type="ECO:0000313" key="2">
    <source>
        <dbReference type="EMBL" id="ERF61718.1"/>
    </source>
</evidence>
<dbReference type="Gene3D" id="2.60.40.3940">
    <property type="match status" value="1"/>
</dbReference>
<dbReference type="Proteomes" id="UP000016646">
    <property type="component" value="Unassembled WGS sequence"/>
</dbReference>
<name>U1FPC2_TRESO</name>
<dbReference type="Pfam" id="PF21882">
    <property type="entry name" value="Gp53-like_C"/>
    <property type="match status" value="1"/>
</dbReference>
<evidence type="ECO:0000259" key="1">
    <source>
        <dbReference type="Pfam" id="PF21882"/>
    </source>
</evidence>
<keyword evidence="5" id="KW-1185">Reference proteome</keyword>